<dbReference type="HOGENOM" id="CLU_253824_0_0_9"/>
<name>A0A0H2UVU1_STRP3</name>
<dbReference type="NCBIfam" id="TIGR02675">
    <property type="entry name" value="tape_meas_nterm"/>
    <property type="match status" value="1"/>
</dbReference>
<sequence>MPGTFDGSIFADVGANTKDYEQAMARIVSTTQNAFRKAQDTAVNSSNKMVQIIGQIMAQLANNGESLGKRLGSAYATGLKLSIGEIQRIAASIGEKIPEPIKNGFQKIIIPVASVIDKIRGNLTGFINQTKMQLQNLVGIGKIRSAFAKAATGVDILTQRASSKLNNLSAIFETVAGKLPRPFGTAFRKIASSVSTLNSSIQSVGGKISSSLGQQVLNPALQSWNNFFSSVSAKASAFANKVSTSLFGRLTSSLANLSSKIGSSLSNGFSRMSSSAATSLNGISQKFANTSSAGERLKSTVMSIVQAFSLMAVAQKAMHAITGAIDGAVSRVDTMNRFPKTMALFGYSAEQSKASIDKLSKGIEGLPTPLDSAVKSAQQLAITTGSLDKGTSLALAFNNAMIGYGATTEGAEQALRQFSQSLGSGKIQAEEFNSVSEAAPGLISKMAEAFGFGKNGVQDLKSALSDGKITAQEFADKMIELNDAQGGFAEMAQSSAGGIRTAWKNVHTAVVKGVAGMISAFDEAAKANGMKTIAETLLSLKPAITSVFDTINSLIPNAVAAFARLKQSINIDFSPLGASVKEVFALINIVFGDFAHTGELSEQAFDNLKAKITSLAPKVIALWAVMNPASAISTIMPLLSLFGKVGLALGSLGTSVGAFGGIISSGIASASGVVGAFAATLSGLPGVFATAAGRGLSVLGTMTSAMSSLVSLALAAIGPAAILGLVVAGLGLINSQFGAQIEQLLNTAVTKGPGIIQGLVKGITSKIPVLIASGTQLIAKFANAIAVLLPVIIQAGVQLITSLVQGIGQNATNLISSAIKIIGSFVSSIASALPQLISVGMELLLNVVNGIVQNIPLIIQQAQQIIDSFGNSLQANLPSIISNGIAILVNLVQGITQMLPTVLQIATQVITSFVSGIVQFLPQLLQGGIQIIISLVQGIIQNLPQIAQSAVQIIQSLASGLTQALPQIIAAGIQLVAQLAVALIKGLPQIISAGIQLIMGLGKAMLGAIPNALSGVWEGIKSGFSSMWDQITGKSSTSTAKVSADATVMAMNVGMQTTAIANQANTDTTSMLNSISQNTELANINATSNATQMANNVNAQTGTMSLRGLNDSMSLASGISANMSVANINATTQAREMASGVNGATSSMNLDAINHTLSLASGVGANMGAASTGATSQAQAMSSGVSNSLASMQSNSTKAASGLSNSVTSEMSSAATSATSSVNRLSSAVESGFNKAKTSATTSMNGIANAVKTGFSSINSTAKQSMANLVSSVTSGMSRATAVSNNACQKILSIFRALAGQMSSAGAYAGQGFANGLASSAGTIYAIANSIAANVAATIRRALDIHSPSRVTKTLGAFTGEGFALGMAEWIGEINSLGKAYATAVTDQNWGVNSTVSTSAKVNNSGINTSLDNLSEEVRQSQLSEPIFEVHNEIVGDKIYTAVKEKESREQSKDSYFVFD</sequence>
<dbReference type="Pfam" id="PF20155">
    <property type="entry name" value="TMP_3"/>
    <property type="match status" value="1"/>
</dbReference>
<feature type="transmembrane region" description="Helical" evidence="1">
    <location>
        <begin position="709"/>
        <end position="733"/>
    </location>
</feature>
<dbReference type="EMBL" id="AE014074">
    <property type="protein sequence ID" value="AAM80028.1"/>
    <property type="molecule type" value="Genomic_DNA"/>
</dbReference>
<evidence type="ECO:0000313" key="3">
    <source>
        <dbReference type="EMBL" id="AAM80028.1"/>
    </source>
</evidence>
<protein>
    <submittedName>
        <fullName evidence="3">Putative tail protein-phage-associated</fullName>
    </submittedName>
</protein>
<feature type="transmembrane region" description="Helical" evidence="1">
    <location>
        <begin position="620"/>
        <end position="639"/>
    </location>
</feature>
<keyword evidence="1" id="KW-1133">Transmembrane helix</keyword>
<dbReference type="KEGG" id="spg:SpyM3_1421"/>
<dbReference type="InterPro" id="IPR016024">
    <property type="entry name" value="ARM-type_fold"/>
</dbReference>
<evidence type="ECO:0000256" key="1">
    <source>
        <dbReference type="SAM" id="Phobius"/>
    </source>
</evidence>
<keyword evidence="1" id="KW-0812">Transmembrane</keyword>
<evidence type="ECO:0000259" key="2">
    <source>
        <dbReference type="Pfam" id="PF20155"/>
    </source>
</evidence>
<dbReference type="InterPro" id="IPR013491">
    <property type="entry name" value="Tape_meas_N"/>
</dbReference>
<feature type="domain" description="Tape measure protein N-terminal" evidence="2">
    <location>
        <begin position="327"/>
        <end position="515"/>
    </location>
</feature>
<reference evidence="3 4" key="1">
    <citation type="journal article" date="2002" name="Proc. Natl. Acad. Sci. U.S.A.">
        <title>Genome sequence of a serotype M3 strain of group A Streptococcus: phage-encoded toxins, the high-virulence phenotype, and clone emergence.</title>
        <authorList>
            <person name="Beres S.B."/>
            <person name="Sylva G.L."/>
            <person name="Barbian K.D."/>
            <person name="Lei B."/>
            <person name="Hoff J.S."/>
            <person name="Mammarella N.D."/>
            <person name="Liu M.Y."/>
            <person name="Smoot J.C."/>
            <person name="Porcella S.F."/>
            <person name="Parkins L.D."/>
            <person name="Campbell D.S."/>
            <person name="Smith T.M."/>
            <person name="McCormick J.K."/>
            <person name="Leung D.Y."/>
            <person name="Schlievert P.M."/>
            <person name="Musser J.M."/>
        </authorList>
    </citation>
    <scope>NUCLEOTIDE SEQUENCE [LARGE SCALE GENOMIC DNA]</scope>
    <source>
        <strain evidence="4">ATCC BAA-595 / MGAS315</strain>
    </source>
</reference>
<accession>A0A0H2UVU1</accession>
<feature type="transmembrane region" description="Helical" evidence="1">
    <location>
        <begin position="674"/>
        <end position="697"/>
    </location>
</feature>
<proteinExistence type="predicted"/>
<evidence type="ECO:0000313" key="4">
    <source>
        <dbReference type="Proteomes" id="UP000000564"/>
    </source>
</evidence>
<dbReference type="SUPFAM" id="SSF48371">
    <property type="entry name" value="ARM repeat"/>
    <property type="match status" value="1"/>
</dbReference>
<dbReference type="RefSeq" id="WP_011054866.1">
    <property type="nucleotide sequence ID" value="NC_004070.1"/>
</dbReference>
<keyword evidence="1" id="KW-0472">Membrane</keyword>
<feature type="transmembrane region" description="Helical" evidence="1">
    <location>
        <begin position="646"/>
        <end position="668"/>
    </location>
</feature>
<gene>
    <name evidence="3" type="ordered locus">SpyM3_1421</name>
</gene>
<dbReference type="Proteomes" id="UP000000564">
    <property type="component" value="Chromosome"/>
</dbReference>
<organism evidence="3 4">
    <name type="scientific">Streptococcus pyogenes serotype M3 (strain ATCC BAA-595 / MGAS315)</name>
    <dbReference type="NCBI Taxonomy" id="198466"/>
    <lineage>
        <taxon>Bacteria</taxon>
        <taxon>Bacillati</taxon>
        <taxon>Bacillota</taxon>
        <taxon>Bacilli</taxon>
        <taxon>Lactobacillales</taxon>
        <taxon>Streptococcaceae</taxon>
        <taxon>Streptococcus</taxon>
    </lineage>
</organism>